<dbReference type="PROSITE" id="PS00108">
    <property type="entry name" value="PROTEIN_KINASE_ST"/>
    <property type="match status" value="1"/>
</dbReference>
<feature type="compositionally biased region" description="Basic and acidic residues" evidence="23">
    <location>
        <begin position="1202"/>
        <end position="1217"/>
    </location>
</feature>
<evidence type="ECO:0000256" key="22">
    <source>
        <dbReference type="PROSITE-ProRule" id="PRU10141"/>
    </source>
</evidence>
<evidence type="ECO:0000256" key="13">
    <source>
        <dbReference type="ARBA" id="ARBA00022741"/>
    </source>
</evidence>
<dbReference type="CDD" id="cd14066">
    <property type="entry name" value="STKc_IRAK"/>
    <property type="match status" value="1"/>
</dbReference>
<dbReference type="SMART" id="SM00365">
    <property type="entry name" value="LRR_SD22"/>
    <property type="match status" value="5"/>
</dbReference>
<dbReference type="Pfam" id="PF00069">
    <property type="entry name" value="Pkinase"/>
    <property type="match status" value="1"/>
</dbReference>
<dbReference type="InterPro" id="IPR001611">
    <property type="entry name" value="Leu-rich_rpt"/>
</dbReference>
<proteinExistence type="inferred from homology"/>
<dbReference type="InterPro" id="IPR050647">
    <property type="entry name" value="Plant_LRR-RLKs"/>
</dbReference>
<dbReference type="InterPro" id="IPR032675">
    <property type="entry name" value="LRR_dom_sf"/>
</dbReference>
<comment type="catalytic activity">
    <reaction evidence="20">
        <text>L-threonyl-[protein] + ATP = O-phospho-L-threonyl-[protein] + ADP + H(+)</text>
        <dbReference type="Rhea" id="RHEA:46608"/>
        <dbReference type="Rhea" id="RHEA-COMP:11060"/>
        <dbReference type="Rhea" id="RHEA-COMP:11605"/>
        <dbReference type="ChEBI" id="CHEBI:15378"/>
        <dbReference type="ChEBI" id="CHEBI:30013"/>
        <dbReference type="ChEBI" id="CHEBI:30616"/>
        <dbReference type="ChEBI" id="CHEBI:61977"/>
        <dbReference type="ChEBI" id="CHEBI:456216"/>
        <dbReference type="EC" id="2.7.11.1"/>
    </reaction>
</comment>
<evidence type="ECO:0000256" key="3">
    <source>
        <dbReference type="ARBA" id="ARBA00008684"/>
    </source>
</evidence>
<keyword evidence="14" id="KW-0418">Kinase</keyword>
<dbReference type="FunFam" id="3.80.10.10:FF:000213">
    <property type="entry name" value="Tyrosine-sulfated glycopeptide receptor 1"/>
    <property type="match status" value="1"/>
</dbReference>
<dbReference type="SMART" id="SM00369">
    <property type="entry name" value="LRR_TYP"/>
    <property type="match status" value="8"/>
</dbReference>
<evidence type="ECO:0000256" key="5">
    <source>
        <dbReference type="ARBA" id="ARBA00012513"/>
    </source>
</evidence>
<dbReference type="SMART" id="SM00220">
    <property type="entry name" value="S_TKc"/>
    <property type="match status" value="1"/>
</dbReference>
<keyword evidence="15 22" id="KW-0067">ATP-binding</keyword>
<dbReference type="Proteomes" id="UP001188597">
    <property type="component" value="Unassembled WGS sequence"/>
</dbReference>
<evidence type="ECO:0000256" key="14">
    <source>
        <dbReference type="ARBA" id="ARBA00022777"/>
    </source>
</evidence>
<keyword evidence="6" id="KW-1003">Cell membrane</keyword>
<dbReference type="FunFam" id="3.30.200.20:FF:000566">
    <property type="entry name" value="Phytosulfokine receptor 1"/>
    <property type="match status" value="1"/>
</dbReference>
<dbReference type="InterPro" id="IPR000719">
    <property type="entry name" value="Prot_kinase_dom"/>
</dbReference>
<dbReference type="FunFam" id="1.10.510.10:FF:000309">
    <property type="entry name" value="Leucine-rich repeat receptor-like protein kinase"/>
    <property type="match status" value="1"/>
</dbReference>
<dbReference type="InterPro" id="IPR017441">
    <property type="entry name" value="Protein_kinase_ATP_BS"/>
</dbReference>
<dbReference type="PROSITE" id="PS00107">
    <property type="entry name" value="PROTEIN_KINASE_ATP"/>
    <property type="match status" value="1"/>
</dbReference>
<feature type="signal peptide" evidence="24">
    <location>
        <begin position="1"/>
        <end position="26"/>
    </location>
</feature>
<feature type="region of interest" description="Disordered" evidence="23">
    <location>
        <begin position="1172"/>
        <end position="1264"/>
    </location>
</feature>
<keyword evidence="18" id="KW-0675">Receptor</keyword>
<evidence type="ECO:0000256" key="20">
    <source>
        <dbReference type="ARBA" id="ARBA00047899"/>
    </source>
</evidence>
<evidence type="ECO:0000256" key="19">
    <source>
        <dbReference type="ARBA" id="ARBA00023180"/>
    </source>
</evidence>
<dbReference type="GO" id="GO:0004674">
    <property type="term" value="F:protein serine/threonine kinase activity"/>
    <property type="evidence" value="ECO:0007669"/>
    <property type="project" value="UniProtKB-KW"/>
</dbReference>
<feature type="compositionally biased region" description="Basic and acidic residues" evidence="23">
    <location>
        <begin position="1227"/>
        <end position="1242"/>
    </location>
</feature>
<feature type="domain" description="Protein kinase" evidence="25">
    <location>
        <begin position="769"/>
        <end position="1038"/>
    </location>
</feature>
<keyword evidence="19" id="KW-0325">Glycoprotein</keyword>
<evidence type="ECO:0000256" key="8">
    <source>
        <dbReference type="ARBA" id="ARBA00022614"/>
    </source>
</evidence>
<gene>
    <name evidence="26" type="ORF">RJ639_033356</name>
</gene>
<sequence length="1349" mass="147474">MEMLDFIPMSLLNCVFLICFVSSSLSVETLGQTCHPIDLQALKEFAGKLTNGSIVSSWSNDSICCKWDGVKCNNGDNRSVASRVTMLDVSNKGLKGVVSPSLGRLDQLKVLDLSYNNLEGGLPANLSNLKQLEVLDVSHNALSKPVFQVLAGLKSISSLNISSNSFNGDLHNLGELPNLAVFNVNNNSFTGGIPSYCSSKKIRVLDLSMNHFTGGLEGLDNCSIFLQQLHVDFNSLSGQLPESLYRMSTLEQLSVSGNNFSGQLSKELRKLSRLKNLILCGNNFSGPLPDVFASMKDLEQLVAHSNSLSGPLPSTLAQCLKLQVLDLRNNSMSGLIGLDFTGLRNLHTLDLASNKFSGALPQTLSSCQELKTLSLAKNGLSGQIPKHYANLTSLVFLSLSNNSFVNISGALSILQHCKNLTTLILTKNFHREEIPKNVSGFESLVVFALGNCALNGQIPVWLLSCRKLQVLDLSWNRLNGSIPPWIGQMESLFYLDFSNNTLTGEIPKNLTQLKSLISANCSSFNLSTSTGIPLYVKRNQSASGLQYNQASSFPPSIYLSNNRISGTIWPDIGQLKQLHVLDLSRNNITGTIPSSISDMENLEVLDLSCNDLYGSIPAAFNKLTFLSKFSVANNHLQGAIPTGTQFSSFPSASFEGNLGLCGGLISPCSTGNNTGLRPNIPSASNGKSGRSSIIGLTIGMGVGMALLLAFVLLKMSKRDVANPIEGLDDESSRPQRLSGAFGSSKLVLFHNANCNDLSVADLLKSTSNFNQSNIIGCGGFGLVYKADLPNGFKAAIKRLSGDCGQMEREFQAEVEALSRAQHKNLVSLQGYCRHGNDRLLIYSYMENGSLDYWLHERVDESSLLTWDMRLKIAQGAASGLAYLHKEPNIVHRDVKTSNILLDERFEAHLADFGLSRLLHPYDTHVTTDLVGTLGYIPPEYSQTLTATFRGDVYSFGVVLLELLTSRRPVEVGKGKNCRDLVSWVFQMKSEMREEEIFDSQIWDKDREKQLLEVLGVACKCLDQDPRRRPSIDQVVSWLNGVAVGVFVDPKVKSITVKQQHFLVYTEVGERLSEVFQISHLGTNGVLSSAYKSATCQTPHTCHSASLPLYFVGNYICCHGTPELGRALIKAMSSAQRAVFNIRQTLFEATARCNSFQSNNGFVGARSFTSVSNRHKNKNTNLRDDTIPAGDHGTPKAMPDLGIPKDDYTDKDGEKSKAMPDLGVPKDNYTDHKDGKEETDFGKPKGRYGKQGTHEDDDKRSGSMSCFLSDMAKEGTIKAVETGLNVGEMAKRTADVAWDVAKETAEKIKEKVAGDSGKERKGHDHGSVDRKGYDRDAIDKKVEDLRKRAS</sequence>
<comment type="subcellular location">
    <subcellularLocation>
        <location evidence="2">Cell membrane</location>
    </subcellularLocation>
    <subcellularLocation>
        <location evidence="1">Membrane</location>
        <topology evidence="1">Single-pass membrane protein</topology>
    </subcellularLocation>
</comment>
<keyword evidence="17" id="KW-0472">Membrane</keyword>
<dbReference type="InterPro" id="IPR013210">
    <property type="entry name" value="LRR_N_plant-typ"/>
</dbReference>
<evidence type="ECO:0000256" key="1">
    <source>
        <dbReference type="ARBA" id="ARBA00004167"/>
    </source>
</evidence>
<evidence type="ECO:0000256" key="21">
    <source>
        <dbReference type="ARBA" id="ARBA00048679"/>
    </source>
</evidence>
<dbReference type="SUPFAM" id="SSF56112">
    <property type="entry name" value="Protein kinase-like (PK-like)"/>
    <property type="match status" value="1"/>
</dbReference>
<evidence type="ECO:0000256" key="18">
    <source>
        <dbReference type="ARBA" id="ARBA00023170"/>
    </source>
</evidence>
<feature type="region of interest" description="Disordered" evidence="23">
    <location>
        <begin position="1308"/>
        <end position="1349"/>
    </location>
</feature>
<evidence type="ECO:0000313" key="26">
    <source>
        <dbReference type="EMBL" id="KAK3034978.1"/>
    </source>
</evidence>
<dbReference type="GO" id="GO:0006952">
    <property type="term" value="P:defense response"/>
    <property type="evidence" value="ECO:0007669"/>
    <property type="project" value="UniProtKB-ARBA"/>
</dbReference>
<dbReference type="GO" id="GO:0051707">
    <property type="term" value="P:response to other organism"/>
    <property type="evidence" value="ECO:0007669"/>
    <property type="project" value="UniProtKB-ARBA"/>
</dbReference>
<keyword evidence="9" id="KW-0808">Transferase</keyword>
<feature type="compositionally biased region" description="Basic and acidic residues" evidence="23">
    <location>
        <begin position="1251"/>
        <end position="1260"/>
    </location>
</feature>
<reference evidence="26" key="1">
    <citation type="submission" date="2022-12" db="EMBL/GenBank/DDBJ databases">
        <title>Draft genome assemblies for two species of Escallonia (Escalloniales).</title>
        <authorList>
            <person name="Chanderbali A."/>
            <person name="Dervinis C."/>
            <person name="Anghel I."/>
            <person name="Soltis D."/>
            <person name="Soltis P."/>
            <person name="Zapata F."/>
        </authorList>
    </citation>
    <scope>NUCLEOTIDE SEQUENCE</scope>
    <source>
        <strain evidence="26">UCBG64.0493</strain>
        <tissue evidence="26">Leaf</tissue>
    </source>
</reference>
<dbReference type="Gene3D" id="3.80.10.10">
    <property type="entry name" value="Ribonuclease Inhibitor"/>
    <property type="match status" value="3"/>
</dbReference>
<dbReference type="SUPFAM" id="SSF52058">
    <property type="entry name" value="L domain-like"/>
    <property type="match status" value="2"/>
</dbReference>
<keyword evidence="10" id="KW-0812">Transmembrane</keyword>
<protein>
    <recommendedName>
        <fullName evidence="5">non-specific serine/threonine protein kinase</fullName>
        <ecNumber evidence="5">2.7.11.1</ecNumber>
    </recommendedName>
</protein>
<dbReference type="InterPro" id="IPR008271">
    <property type="entry name" value="Ser/Thr_kinase_AS"/>
</dbReference>
<dbReference type="PROSITE" id="PS50011">
    <property type="entry name" value="PROTEIN_KINASE_DOM"/>
    <property type="match status" value="1"/>
</dbReference>
<dbReference type="Pfam" id="PF08263">
    <property type="entry name" value="LRRNT_2"/>
    <property type="match status" value="1"/>
</dbReference>
<evidence type="ECO:0000256" key="15">
    <source>
        <dbReference type="ARBA" id="ARBA00022840"/>
    </source>
</evidence>
<dbReference type="Pfam" id="PF13855">
    <property type="entry name" value="LRR_8"/>
    <property type="match status" value="3"/>
</dbReference>
<feature type="binding site" evidence="22">
    <location>
        <position position="797"/>
    </location>
    <ligand>
        <name>ATP</name>
        <dbReference type="ChEBI" id="CHEBI:30616"/>
    </ligand>
</feature>
<comment type="catalytic activity">
    <reaction evidence="21">
        <text>L-seryl-[protein] + ATP = O-phospho-L-seryl-[protein] + ADP + H(+)</text>
        <dbReference type="Rhea" id="RHEA:17989"/>
        <dbReference type="Rhea" id="RHEA-COMP:9863"/>
        <dbReference type="Rhea" id="RHEA-COMP:11604"/>
        <dbReference type="ChEBI" id="CHEBI:15378"/>
        <dbReference type="ChEBI" id="CHEBI:29999"/>
        <dbReference type="ChEBI" id="CHEBI:30616"/>
        <dbReference type="ChEBI" id="CHEBI:83421"/>
        <dbReference type="ChEBI" id="CHEBI:456216"/>
        <dbReference type="EC" id="2.7.11.1"/>
    </reaction>
</comment>
<evidence type="ECO:0000256" key="10">
    <source>
        <dbReference type="ARBA" id="ARBA00022692"/>
    </source>
</evidence>
<evidence type="ECO:0000256" key="4">
    <source>
        <dbReference type="ARBA" id="ARBA00009592"/>
    </source>
</evidence>
<evidence type="ECO:0000256" key="16">
    <source>
        <dbReference type="ARBA" id="ARBA00022989"/>
    </source>
</evidence>
<dbReference type="EMBL" id="JAVXUP010000186">
    <property type="protein sequence ID" value="KAK3034978.1"/>
    <property type="molecule type" value="Genomic_DNA"/>
</dbReference>
<dbReference type="Pfam" id="PF00560">
    <property type="entry name" value="LRR_1"/>
    <property type="match status" value="4"/>
</dbReference>
<dbReference type="FunFam" id="3.80.10.10:FF:000041">
    <property type="entry name" value="LRR receptor-like serine/threonine-protein kinase ERECTA"/>
    <property type="match status" value="1"/>
</dbReference>
<evidence type="ECO:0000256" key="12">
    <source>
        <dbReference type="ARBA" id="ARBA00022737"/>
    </source>
</evidence>
<name>A0AA89BC19_9ASTE</name>
<evidence type="ECO:0000256" key="11">
    <source>
        <dbReference type="ARBA" id="ARBA00022729"/>
    </source>
</evidence>
<evidence type="ECO:0000259" key="25">
    <source>
        <dbReference type="PROSITE" id="PS50011"/>
    </source>
</evidence>
<dbReference type="InterPro" id="IPR003591">
    <property type="entry name" value="Leu-rich_rpt_typical-subtyp"/>
</dbReference>
<dbReference type="Gene3D" id="1.10.510.10">
    <property type="entry name" value="Transferase(Phosphotransferase) domain 1"/>
    <property type="match status" value="1"/>
</dbReference>
<feature type="chain" id="PRO_5041675835" description="non-specific serine/threonine protein kinase" evidence="24">
    <location>
        <begin position="27"/>
        <end position="1349"/>
    </location>
</feature>
<keyword evidence="12" id="KW-0677">Repeat</keyword>
<dbReference type="GO" id="GO:0033612">
    <property type="term" value="F:receptor serine/threonine kinase binding"/>
    <property type="evidence" value="ECO:0007669"/>
    <property type="project" value="TreeGrafter"/>
</dbReference>
<dbReference type="GO" id="GO:0005524">
    <property type="term" value="F:ATP binding"/>
    <property type="evidence" value="ECO:0007669"/>
    <property type="project" value="UniProtKB-UniRule"/>
</dbReference>
<dbReference type="PANTHER" id="PTHR48056:SF18">
    <property type="entry name" value="NON-SPECIFIC SERINE_THREONINE PROTEIN KINASE"/>
    <property type="match status" value="1"/>
</dbReference>
<comment type="similarity">
    <text evidence="4">Belongs to the RLP family.</text>
</comment>
<dbReference type="GO" id="GO:0005886">
    <property type="term" value="C:plasma membrane"/>
    <property type="evidence" value="ECO:0007669"/>
    <property type="project" value="UniProtKB-SubCell"/>
</dbReference>
<evidence type="ECO:0000256" key="6">
    <source>
        <dbReference type="ARBA" id="ARBA00022475"/>
    </source>
</evidence>
<comment type="similarity">
    <text evidence="3">Belongs to the protein kinase superfamily. Ser/Thr protein kinase family.</text>
</comment>
<evidence type="ECO:0000256" key="9">
    <source>
        <dbReference type="ARBA" id="ARBA00022679"/>
    </source>
</evidence>
<organism evidence="26 27">
    <name type="scientific">Escallonia herrerae</name>
    <dbReference type="NCBI Taxonomy" id="1293975"/>
    <lineage>
        <taxon>Eukaryota</taxon>
        <taxon>Viridiplantae</taxon>
        <taxon>Streptophyta</taxon>
        <taxon>Embryophyta</taxon>
        <taxon>Tracheophyta</taxon>
        <taxon>Spermatophyta</taxon>
        <taxon>Magnoliopsida</taxon>
        <taxon>eudicotyledons</taxon>
        <taxon>Gunneridae</taxon>
        <taxon>Pentapetalae</taxon>
        <taxon>asterids</taxon>
        <taxon>campanulids</taxon>
        <taxon>Escalloniales</taxon>
        <taxon>Escalloniaceae</taxon>
        <taxon>Escallonia</taxon>
    </lineage>
</organism>
<accession>A0AA89BC19</accession>
<evidence type="ECO:0000256" key="17">
    <source>
        <dbReference type="ARBA" id="ARBA00023136"/>
    </source>
</evidence>
<dbReference type="EC" id="2.7.11.1" evidence="5"/>
<keyword evidence="7" id="KW-0723">Serine/threonine-protein kinase</keyword>
<keyword evidence="13 22" id="KW-0547">Nucleotide-binding</keyword>
<dbReference type="PANTHER" id="PTHR48056">
    <property type="entry name" value="LRR RECEPTOR-LIKE SERINE/THREONINE-PROTEIN KINASE-RELATED"/>
    <property type="match status" value="1"/>
</dbReference>
<comment type="caution">
    <text evidence="26">The sequence shown here is derived from an EMBL/GenBank/DDBJ whole genome shotgun (WGS) entry which is preliminary data.</text>
</comment>
<keyword evidence="16" id="KW-1133">Transmembrane helix</keyword>
<dbReference type="InterPro" id="IPR011009">
    <property type="entry name" value="Kinase-like_dom_sf"/>
</dbReference>
<evidence type="ECO:0000256" key="23">
    <source>
        <dbReference type="SAM" id="MobiDB-lite"/>
    </source>
</evidence>
<evidence type="ECO:0000256" key="24">
    <source>
        <dbReference type="SAM" id="SignalP"/>
    </source>
</evidence>
<keyword evidence="11 24" id="KW-0732">Signal</keyword>
<dbReference type="Gene3D" id="3.30.200.20">
    <property type="entry name" value="Phosphorylase Kinase, domain 1"/>
    <property type="match status" value="1"/>
</dbReference>
<keyword evidence="27" id="KW-1185">Reference proteome</keyword>
<evidence type="ECO:0000256" key="7">
    <source>
        <dbReference type="ARBA" id="ARBA00022527"/>
    </source>
</evidence>
<evidence type="ECO:0000256" key="2">
    <source>
        <dbReference type="ARBA" id="ARBA00004236"/>
    </source>
</evidence>
<dbReference type="FunFam" id="3.80.10.10:FF:000129">
    <property type="entry name" value="Leucine-rich repeat receptor-like kinase"/>
    <property type="match status" value="1"/>
</dbReference>
<evidence type="ECO:0000313" key="27">
    <source>
        <dbReference type="Proteomes" id="UP001188597"/>
    </source>
</evidence>
<keyword evidence="8" id="KW-0433">Leucine-rich repeat</keyword>